<protein>
    <recommendedName>
        <fullName evidence="3">Antibiotic biosynthesis monooxygenase</fullName>
    </recommendedName>
</protein>
<gene>
    <name evidence="1" type="ORF">ACFSC9_05960</name>
</gene>
<accession>A0ABW4RFL0</accession>
<evidence type="ECO:0008006" key="3">
    <source>
        <dbReference type="Google" id="ProtNLM"/>
    </source>
</evidence>
<evidence type="ECO:0000313" key="1">
    <source>
        <dbReference type="EMBL" id="MFD1885067.1"/>
    </source>
</evidence>
<keyword evidence="2" id="KW-1185">Reference proteome</keyword>
<name>A0ABW4RFL0_9BACL</name>
<reference evidence="2" key="1">
    <citation type="journal article" date="2019" name="Int. J. Syst. Evol. Microbiol.">
        <title>The Global Catalogue of Microorganisms (GCM) 10K type strain sequencing project: providing services to taxonomists for standard genome sequencing and annotation.</title>
        <authorList>
            <consortium name="The Broad Institute Genomics Platform"/>
            <consortium name="The Broad Institute Genome Sequencing Center for Infectious Disease"/>
            <person name="Wu L."/>
            <person name="Ma J."/>
        </authorList>
    </citation>
    <scope>NUCLEOTIDE SEQUENCE [LARGE SCALE GENOMIC DNA]</scope>
    <source>
        <strain evidence="2">CCUG 54950</strain>
    </source>
</reference>
<sequence length="106" mass="11914">MAITRTWHGLVPIEQQQAFELHLQKTGIEHSSSIQGNVGAYVQIVQQGDYAHFFLCTVWSSWDAIYRFAGAQPSIAVTYPDDEQYGLISDPLVIHQEVIHTGNPFV</sequence>
<comment type="caution">
    <text evidence="1">The sequence shown here is derived from an EMBL/GenBank/DDBJ whole genome shotgun (WGS) entry which is preliminary data.</text>
</comment>
<organism evidence="1 2">
    <name type="scientific">Paenibacillus wenxiniae</name>
    <dbReference type="NCBI Taxonomy" id="1636843"/>
    <lineage>
        <taxon>Bacteria</taxon>
        <taxon>Bacillati</taxon>
        <taxon>Bacillota</taxon>
        <taxon>Bacilli</taxon>
        <taxon>Bacillales</taxon>
        <taxon>Paenibacillaceae</taxon>
        <taxon>Paenibacillus</taxon>
    </lineage>
</organism>
<proteinExistence type="predicted"/>
<dbReference type="RefSeq" id="WP_347325927.1">
    <property type="nucleotide sequence ID" value="NZ_JBCGUH010000008.1"/>
</dbReference>
<evidence type="ECO:0000313" key="2">
    <source>
        <dbReference type="Proteomes" id="UP001597233"/>
    </source>
</evidence>
<dbReference type="EMBL" id="JBHUEH010000011">
    <property type="protein sequence ID" value="MFD1885067.1"/>
    <property type="molecule type" value="Genomic_DNA"/>
</dbReference>
<dbReference type="Proteomes" id="UP001597233">
    <property type="component" value="Unassembled WGS sequence"/>
</dbReference>